<evidence type="ECO:0000313" key="2">
    <source>
        <dbReference type="EMBL" id="MCT8987674.1"/>
    </source>
</evidence>
<evidence type="ECO:0000259" key="1">
    <source>
        <dbReference type="Pfam" id="PF22085"/>
    </source>
</evidence>
<evidence type="ECO:0000313" key="3">
    <source>
        <dbReference type="Proteomes" id="UP001431192"/>
    </source>
</evidence>
<name>A0ABT2P4T7_9GAMM</name>
<protein>
    <recommendedName>
        <fullName evidence="1">Nitric oxide reductase subunit B cytochrome c-like domain-containing protein</fullName>
    </recommendedName>
</protein>
<organism evidence="2 3">
    <name type="scientific">Shewanella phaeophyticola</name>
    <dbReference type="NCBI Taxonomy" id="2978345"/>
    <lineage>
        <taxon>Bacteria</taxon>
        <taxon>Pseudomonadati</taxon>
        <taxon>Pseudomonadota</taxon>
        <taxon>Gammaproteobacteria</taxon>
        <taxon>Alteromonadales</taxon>
        <taxon>Shewanellaceae</taxon>
        <taxon>Shewanella</taxon>
    </lineage>
</organism>
<dbReference type="Proteomes" id="UP001431192">
    <property type="component" value="Unassembled WGS sequence"/>
</dbReference>
<proteinExistence type="predicted"/>
<dbReference type="Pfam" id="PF22085">
    <property type="entry name" value="NorB_cytochrome_c-like"/>
    <property type="match status" value="1"/>
</dbReference>
<feature type="domain" description="Nitric oxide reductase subunit B cytochrome c-like" evidence="1">
    <location>
        <begin position="37"/>
        <end position="200"/>
    </location>
</feature>
<dbReference type="EMBL" id="JAODOQ010000001">
    <property type="protein sequence ID" value="MCT8987674.1"/>
    <property type="molecule type" value="Genomic_DNA"/>
</dbReference>
<dbReference type="InterPro" id="IPR054309">
    <property type="entry name" value="NorB_cytochrome_c-like"/>
</dbReference>
<keyword evidence="3" id="KW-1185">Reference proteome</keyword>
<sequence>MSKNKLTGIALLIVLVASFTVLLSLGSGIYREKPPIPTAFTDTSGQPVFTQNDIEQGQLVWRSMGGHQLGSIWGHGSYVAPDWTADWLHREAQAWLSITAKQRFNRDFADLDTEQQAGLEKALRNDIRHNTVIEGAEDKTYVALSNTRIAAINQVMQHYLSLFGDDPELSSLREQYAMKEGTITDAEHRELLNAFLFWGA</sequence>
<gene>
    <name evidence="2" type="ORF">N4T56_15860</name>
</gene>
<accession>A0ABT2P4T7</accession>
<comment type="caution">
    <text evidence="2">The sequence shown here is derived from an EMBL/GenBank/DDBJ whole genome shotgun (WGS) entry which is preliminary data.</text>
</comment>
<reference evidence="2" key="1">
    <citation type="submission" date="2022-09" db="EMBL/GenBank/DDBJ databases">
        <title>Shewanella sp. KJ10-1 sp.nov, isolated from marine algae.</title>
        <authorList>
            <person name="Butt M."/>
            <person name="Lee J.K."/>
            <person name="Kim J.M."/>
            <person name="Choi D.G."/>
        </authorList>
    </citation>
    <scope>NUCLEOTIDE SEQUENCE</scope>
    <source>
        <strain evidence="2">KJ10-1</strain>
    </source>
</reference>